<keyword evidence="5 10" id="KW-0297">G-protein coupled receptor</keyword>
<keyword evidence="15" id="KW-1185">Reference proteome</keyword>
<feature type="compositionally biased region" description="Low complexity" evidence="11">
    <location>
        <begin position="228"/>
        <end position="239"/>
    </location>
</feature>
<organism evidence="14 15">
    <name type="scientific">Cylicocyclus nassatus</name>
    <name type="common">Nematode worm</name>
    <dbReference type="NCBI Taxonomy" id="53992"/>
    <lineage>
        <taxon>Eukaryota</taxon>
        <taxon>Metazoa</taxon>
        <taxon>Ecdysozoa</taxon>
        <taxon>Nematoda</taxon>
        <taxon>Chromadorea</taxon>
        <taxon>Rhabditida</taxon>
        <taxon>Rhabditina</taxon>
        <taxon>Rhabditomorpha</taxon>
        <taxon>Strongyloidea</taxon>
        <taxon>Strongylidae</taxon>
        <taxon>Cylicocyclus</taxon>
    </lineage>
</organism>
<dbReference type="PROSITE" id="PS50262">
    <property type="entry name" value="G_PROTEIN_RECEP_F1_2"/>
    <property type="match status" value="1"/>
</dbReference>
<evidence type="ECO:0000256" key="10">
    <source>
        <dbReference type="RuleBase" id="RU000688"/>
    </source>
</evidence>
<name>A0AA36DMM3_CYLNA</name>
<feature type="transmembrane region" description="Helical" evidence="12">
    <location>
        <begin position="100"/>
        <end position="122"/>
    </location>
</feature>
<dbReference type="PRINTS" id="PR00237">
    <property type="entry name" value="GPCRRHODOPSN"/>
</dbReference>
<feature type="transmembrane region" description="Helical" evidence="12">
    <location>
        <begin position="61"/>
        <end position="80"/>
    </location>
</feature>
<dbReference type="GO" id="GO:0004930">
    <property type="term" value="F:G protein-coupled receptor activity"/>
    <property type="evidence" value="ECO:0007669"/>
    <property type="project" value="UniProtKB-KW"/>
</dbReference>
<evidence type="ECO:0000259" key="13">
    <source>
        <dbReference type="PROSITE" id="PS50262"/>
    </source>
</evidence>
<feature type="compositionally biased region" description="Polar residues" evidence="11">
    <location>
        <begin position="257"/>
        <end position="269"/>
    </location>
</feature>
<feature type="transmembrane region" description="Helical" evidence="12">
    <location>
        <begin position="609"/>
        <end position="631"/>
    </location>
</feature>
<evidence type="ECO:0000256" key="9">
    <source>
        <dbReference type="ARBA" id="ARBA00023224"/>
    </source>
</evidence>
<dbReference type="PANTHER" id="PTHR24248">
    <property type="entry name" value="ADRENERGIC RECEPTOR-RELATED G-PROTEIN COUPLED RECEPTOR"/>
    <property type="match status" value="1"/>
</dbReference>
<dbReference type="GO" id="GO:0001591">
    <property type="term" value="F:dopamine neurotransmitter receptor activity, coupled via Gi/Go"/>
    <property type="evidence" value="ECO:0007669"/>
    <property type="project" value="TreeGrafter"/>
</dbReference>
<evidence type="ECO:0000256" key="6">
    <source>
        <dbReference type="ARBA" id="ARBA00023136"/>
    </source>
</evidence>
<feature type="transmembrane region" description="Helical" evidence="12">
    <location>
        <begin position="143"/>
        <end position="164"/>
    </location>
</feature>
<evidence type="ECO:0000256" key="1">
    <source>
        <dbReference type="ARBA" id="ARBA00004651"/>
    </source>
</evidence>
<keyword evidence="8 10" id="KW-0675">Receptor</keyword>
<keyword evidence="6 12" id="KW-0472">Membrane</keyword>
<dbReference type="GO" id="GO:0005886">
    <property type="term" value="C:plasma membrane"/>
    <property type="evidence" value="ECO:0007669"/>
    <property type="project" value="UniProtKB-SubCell"/>
</dbReference>
<evidence type="ECO:0000256" key="2">
    <source>
        <dbReference type="ARBA" id="ARBA00022475"/>
    </source>
</evidence>
<keyword evidence="7" id="KW-1015">Disulfide bond</keyword>
<evidence type="ECO:0000313" key="14">
    <source>
        <dbReference type="EMBL" id="CAJ0590486.1"/>
    </source>
</evidence>
<feature type="domain" description="G-protein coupled receptors family 1 profile" evidence="13">
    <location>
        <begin position="41"/>
        <end position="628"/>
    </location>
</feature>
<feature type="transmembrane region" description="Helical" evidence="12">
    <location>
        <begin position="27"/>
        <end position="49"/>
    </location>
</feature>
<evidence type="ECO:0000313" key="15">
    <source>
        <dbReference type="Proteomes" id="UP001176961"/>
    </source>
</evidence>
<sequence>MDPNGSWSPVVPNDTSWPSARPPVKHAGLLLILIPMITILGNLLVIISVLRYRALQTAINFLILGLAVADLLVALFVMPYAVYVHVQRGEWYLGNLMCDIYMASDVACSTASILLLAIISFDRYRAVSHPIQYSRQSQNVRRVFAMICATWVISLLVASPMVFGVNVRPPDANPHECRFYNAEFSIGSSIISFVIPCILVLFVYIRILIALKKREKAAKMRRLKNLAAGASSTTRTGSSEDGDEAGQIVTGPEENECNVSNTPHSSMDSLSDAPNVVANDFVSEGFSRKFSNGENSQATSSRSSDETRSSFKSKAKLRQSFRFRKNLTAPSDAENRRSSDAILPTILRSISRRSPRIFRKGVSAETETMILANPLVDCTSNETKMKAEKMTSCQTESETISPLMQDVVPVPFSRSTTANSGELIATEDCTAITYANTAVDTPTDSQHTVKFALSVQEIKELTKKNSEVKPNTNPQPTKEERTSSGRLVAAPKTSLPEEKEKEAKEVKEKEDSDSSQKKSRSSLKSTDSQAFKNLRNGIASKIAKKTLKHEQSLKRKVSKSQRKEKRATKTLGVVVGVFLICWVPFFFINIVNAVCVLLNKDFCQVGFDLFFYCTWIGYMNSFMNPIIYTIFNTEFRRAFKAILFGKPGHGFHKQVHV</sequence>
<keyword evidence="9 10" id="KW-0807">Transducer</keyword>
<dbReference type="SUPFAM" id="SSF81321">
    <property type="entry name" value="Family A G protein-coupled receptor-like"/>
    <property type="match status" value="1"/>
</dbReference>
<evidence type="ECO:0000256" key="12">
    <source>
        <dbReference type="SAM" id="Phobius"/>
    </source>
</evidence>
<feature type="region of interest" description="Disordered" evidence="11">
    <location>
        <begin position="228"/>
        <end position="270"/>
    </location>
</feature>
<keyword evidence="2" id="KW-1003">Cell membrane</keyword>
<comment type="similarity">
    <text evidence="10">Belongs to the G-protein coupled receptor 1 family.</text>
</comment>
<evidence type="ECO:0000256" key="4">
    <source>
        <dbReference type="ARBA" id="ARBA00022989"/>
    </source>
</evidence>
<dbReference type="Proteomes" id="UP001176961">
    <property type="component" value="Unassembled WGS sequence"/>
</dbReference>
<dbReference type="AlphaFoldDB" id="A0AA36DMM3"/>
<feature type="transmembrane region" description="Helical" evidence="12">
    <location>
        <begin position="184"/>
        <end position="211"/>
    </location>
</feature>
<dbReference type="SMART" id="SM01381">
    <property type="entry name" value="7TM_GPCR_Srsx"/>
    <property type="match status" value="1"/>
</dbReference>
<evidence type="ECO:0000256" key="7">
    <source>
        <dbReference type="ARBA" id="ARBA00023157"/>
    </source>
</evidence>
<evidence type="ECO:0000256" key="3">
    <source>
        <dbReference type="ARBA" id="ARBA00022692"/>
    </source>
</evidence>
<dbReference type="EMBL" id="CATQJL010000001">
    <property type="protein sequence ID" value="CAJ0590486.1"/>
    <property type="molecule type" value="Genomic_DNA"/>
</dbReference>
<feature type="transmembrane region" description="Helical" evidence="12">
    <location>
        <begin position="570"/>
        <end position="589"/>
    </location>
</feature>
<gene>
    <name evidence="14" type="ORF">CYNAS_LOCUS2469</name>
</gene>
<feature type="compositionally biased region" description="Polar residues" evidence="11">
    <location>
        <begin position="289"/>
        <end position="298"/>
    </location>
</feature>
<accession>A0AA36DMM3</accession>
<dbReference type="PANTHER" id="PTHR24248:SF125">
    <property type="entry name" value="DOPAMINE D2-LIKE RECEPTOR"/>
    <property type="match status" value="1"/>
</dbReference>
<dbReference type="Pfam" id="PF00001">
    <property type="entry name" value="7tm_1"/>
    <property type="match status" value="2"/>
</dbReference>
<keyword evidence="4 12" id="KW-1133">Transmembrane helix</keyword>
<feature type="compositionally biased region" description="Basic and acidic residues" evidence="11">
    <location>
        <begin position="495"/>
        <end position="516"/>
    </location>
</feature>
<comment type="subcellular location">
    <subcellularLocation>
        <location evidence="1">Cell membrane</location>
        <topology evidence="1">Multi-pass membrane protein</topology>
    </subcellularLocation>
</comment>
<evidence type="ECO:0000256" key="11">
    <source>
        <dbReference type="SAM" id="MobiDB-lite"/>
    </source>
</evidence>
<dbReference type="PROSITE" id="PS00237">
    <property type="entry name" value="G_PROTEIN_RECEP_F1_1"/>
    <property type="match status" value="1"/>
</dbReference>
<dbReference type="Gene3D" id="1.20.1070.10">
    <property type="entry name" value="Rhodopsin 7-helix transmembrane proteins"/>
    <property type="match status" value="2"/>
</dbReference>
<keyword evidence="3 10" id="KW-0812">Transmembrane</keyword>
<reference evidence="14" key="1">
    <citation type="submission" date="2023-07" db="EMBL/GenBank/DDBJ databases">
        <authorList>
            <consortium name="CYATHOMIX"/>
        </authorList>
    </citation>
    <scope>NUCLEOTIDE SEQUENCE</scope>
    <source>
        <strain evidence="14">N/A</strain>
    </source>
</reference>
<comment type="caution">
    <text evidence="14">The sequence shown here is derived from an EMBL/GenBank/DDBJ whole genome shotgun (WGS) entry which is preliminary data.</text>
</comment>
<evidence type="ECO:0000256" key="5">
    <source>
        <dbReference type="ARBA" id="ARBA00023040"/>
    </source>
</evidence>
<feature type="region of interest" description="Disordered" evidence="11">
    <location>
        <begin position="288"/>
        <end position="313"/>
    </location>
</feature>
<dbReference type="GO" id="GO:0045202">
    <property type="term" value="C:synapse"/>
    <property type="evidence" value="ECO:0007669"/>
    <property type="project" value="GOC"/>
</dbReference>
<evidence type="ECO:0000256" key="8">
    <source>
        <dbReference type="ARBA" id="ARBA00023170"/>
    </source>
</evidence>
<dbReference type="InterPro" id="IPR017452">
    <property type="entry name" value="GPCR_Rhodpsn_7TM"/>
</dbReference>
<dbReference type="InterPro" id="IPR000276">
    <property type="entry name" value="GPCR_Rhodpsn"/>
</dbReference>
<proteinExistence type="inferred from homology"/>
<feature type="region of interest" description="Disordered" evidence="11">
    <location>
        <begin position="462"/>
        <end position="527"/>
    </location>
</feature>
<protein>
    <recommendedName>
        <fullName evidence="13">G-protein coupled receptors family 1 profile domain-containing protein</fullName>
    </recommendedName>
</protein>